<evidence type="ECO:0000256" key="4">
    <source>
        <dbReference type="ARBA" id="ARBA00022824"/>
    </source>
</evidence>
<protein>
    <recommendedName>
        <fullName evidence="7">Derlin</fullName>
    </recommendedName>
</protein>
<evidence type="ECO:0000313" key="9">
    <source>
        <dbReference type="EMBL" id="PWN31787.1"/>
    </source>
</evidence>
<dbReference type="OrthoDB" id="1716531at2759"/>
<comment type="function">
    <text evidence="7">May be involved in the degradation of misfolded endoplasmic reticulum (ER) luminal proteins.</text>
</comment>
<dbReference type="STRING" id="1280837.A0A316V2K3"/>
<evidence type="ECO:0000256" key="3">
    <source>
        <dbReference type="ARBA" id="ARBA00022692"/>
    </source>
</evidence>
<dbReference type="EMBL" id="KZ819607">
    <property type="protein sequence ID" value="PWN31787.1"/>
    <property type="molecule type" value="Genomic_DNA"/>
</dbReference>
<feature type="region of interest" description="Disordered" evidence="8">
    <location>
        <begin position="209"/>
        <end position="262"/>
    </location>
</feature>
<dbReference type="GeneID" id="37018593"/>
<dbReference type="InterPro" id="IPR007599">
    <property type="entry name" value="DER1"/>
</dbReference>
<dbReference type="InParanoid" id="A0A316V2K3"/>
<keyword evidence="3 7" id="KW-0812">Transmembrane</keyword>
<organism evidence="9 10">
    <name type="scientific">Meira miltonrushii</name>
    <dbReference type="NCBI Taxonomy" id="1280837"/>
    <lineage>
        <taxon>Eukaryota</taxon>
        <taxon>Fungi</taxon>
        <taxon>Dikarya</taxon>
        <taxon>Basidiomycota</taxon>
        <taxon>Ustilaginomycotina</taxon>
        <taxon>Exobasidiomycetes</taxon>
        <taxon>Exobasidiales</taxon>
        <taxon>Brachybasidiaceae</taxon>
        <taxon>Meira</taxon>
    </lineage>
</organism>
<evidence type="ECO:0000256" key="5">
    <source>
        <dbReference type="ARBA" id="ARBA00022989"/>
    </source>
</evidence>
<evidence type="ECO:0000313" key="10">
    <source>
        <dbReference type="Proteomes" id="UP000245771"/>
    </source>
</evidence>
<gene>
    <name evidence="9" type="ORF">FA14DRAFT_127647</name>
</gene>
<comment type="caution">
    <text evidence="7">Lacks conserved residue(s) required for the propagation of feature annotation.</text>
</comment>
<dbReference type="Pfam" id="PF04511">
    <property type="entry name" value="DER1"/>
    <property type="match status" value="1"/>
</dbReference>
<dbReference type="RefSeq" id="XP_025352089.1">
    <property type="nucleotide sequence ID" value="XM_025496812.1"/>
</dbReference>
<feature type="transmembrane region" description="Helical" evidence="7">
    <location>
        <begin position="51"/>
        <end position="70"/>
    </location>
</feature>
<accession>A0A316V2K3</accession>
<name>A0A316V2K3_9BASI</name>
<dbReference type="FunCoup" id="A0A316V2K3">
    <property type="interactions" value="8"/>
</dbReference>
<keyword evidence="5 7" id="KW-1133">Transmembrane helix</keyword>
<comment type="subcellular location">
    <subcellularLocation>
        <location evidence="1 7">Endoplasmic reticulum membrane</location>
        <topology evidence="1 7">Multi-pass membrane protein</topology>
    </subcellularLocation>
</comment>
<dbReference type="SUPFAM" id="SSF144091">
    <property type="entry name" value="Rhomboid-like"/>
    <property type="match status" value="1"/>
</dbReference>
<feature type="transmembrane region" description="Helical" evidence="7">
    <location>
        <begin position="90"/>
        <end position="108"/>
    </location>
</feature>
<comment type="similarity">
    <text evidence="2 7">Belongs to the derlin family.</text>
</comment>
<dbReference type="PANTHER" id="PTHR11009">
    <property type="entry name" value="DER1-LIKE PROTEIN, DERLIN"/>
    <property type="match status" value="1"/>
</dbReference>
<dbReference type="AlphaFoldDB" id="A0A316V2K3"/>
<proteinExistence type="inferred from homology"/>
<evidence type="ECO:0000256" key="8">
    <source>
        <dbReference type="SAM" id="MobiDB-lite"/>
    </source>
</evidence>
<dbReference type="Proteomes" id="UP000245771">
    <property type="component" value="Unassembled WGS sequence"/>
</dbReference>
<evidence type="ECO:0000256" key="7">
    <source>
        <dbReference type="RuleBase" id="RU363059"/>
    </source>
</evidence>
<dbReference type="GO" id="GO:0006950">
    <property type="term" value="P:response to stress"/>
    <property type="evidence" value="ECO:0007669"/>
    <property type="project" value="UniProtKB-ARBA"/>
</dbReference>
<keyword evidence="4 7" id="KW-0256">Endoplasmic reticulum</keyword>
<dbReference type="GO" id="GO:0005789">
    <property type="term" value="C:endoplasmic reticulum membrane"/>
    <property type="evidence" value="ECO:0007669"/>
    <property type="project" value="UniProtKB-SubCell"/>
</dbReference>
<reference evidence="9 10" key="1">
    <citation type="journal article" date="2018" name="Mol. Biol. Evol.">
        <title>Broad Genomic Sampling Reveals a Smut Pathogenic Ancestry of the Fungal Clade Ustilaginomycotina.</title>
        <authorList>
            <person name="Kijpornyongpan T."/>
            <person name="Mondo S.J."/>
            <person name="Barry K."/>
            <person name="Sandor L."/>
            <person name="Lee J."/>
            <person name="Lipzen A."/>
            <person name="Pangilinan J."/>
            <person name="LaButti K."/>
            <person name="Hainaut M."/>
            <person name="Henrissat B."/>
            <person name="Grigoriev I.V."/>
            <person name="Spatafora J.W."/>
            <person name="Aime M.C."/>
        </authorList>
    </citation>
    <scope>NUCLEOTIDE SEQUENCE [LARGE SCALE GENOMIC DNA]</scope>
    <source>
        <strain evidence="9 10">MCA 3882</strain>
    </source>
</reference>
<dbReference type="InterPro" id="IPR035952">
    <property type="entry name" value="Rhomboid-like_sf"/>
</dbReference>
<sequence length="262" mass="29322">MDEINKIPPVTRTMIFATLGVTLPGMLQIISPYIFFLWWPAITGKFQIWRLFTSFFYGGSGIQLLFDIFLLLRNSTDLETNKFYRKTADYAWALMIVGSMIIATNYPLKSPVLFNPLLMAIVYLWSRANPHSNVSLFGLINCPAKYLPYAYLLFDLLRGGTPYAIQSATGLLSAHIYYFLNEVLPATNGGRGPNYLPRTPAFLQNLLRDSPDPRVQGQEAQQGGSVRSTAWGGTAYAPAGRSFEQDDDDVEHSWGSGQRLGN</sequence>
<keyword evidence="6 7" id="KW-0472">Membrane</keyword>
<feature type="compositionally biased region" description="Polar residues" evidence="8">
    <location>
        <begin position="218"/>
        <end position="228"/>
    </location>
</feature>
<evidence type="ECO:0000256" key="6">
    <source>
        <dbReference type="ARBA" id="ARBA00023136"/>
    </source>
</evidence>
<evidence type="ECO:0000256" key="2">
    <source>
        <dbReference type="ARBA" id="ARBA00008917"/>
    </source>
</evidence>
<keyword evidence="10" id="KW-1185">Reference proteome</keyword>
<evidence type="ECO:0000256" key="1">
    <source>
        <dbReference type="ARBA" id="ARBA00004477"/>
    </source>
</evidence>
<feature type="transmembrane region" description="Helical" evidence="7">
    <location>
        <begin position="15"/>
        <end position="39"/>
    </location>
</feature>